<dbReference type="EMBL" id="QJKJ01001080">
    <property type="protein sequence ID" value="RDY09282.1"/>
    <property type="molecule type" value="Genomic_DNA"/>
</dbReference>
<evidence type="ECO:0000313" key="2">
    <source>
        <dbReference type="Proteomes" id="UP000257109"/>
    </source>
</evidence>
<proteinExistence type="predicted"/>
<sequence length="96" mass="10847">MMFSFTSMRGKIKRVKIIIKLEVYFQFLDCSLSLLNYTCVTLTMRLVTKCLLCVLIASKVVVLIVGDFDAIDSEKDLIVEAGVIDFTKTFASIVRL</sequence>
<reference evidence="1" key="1">
    <citation type="submission" date="2018-05" db="EMBL/GenBank/DDBJ databases">
        <title>Draft genome of Mucuna pruriens seed.</title>
        <authorList>
            <person name="Nnadi N.E."/>
            <person name="Vos R."/>
            <person name="Hasami M.H."/>
            <person name="Devisetty U.K."/>
            <person name="Aguiy J.C."/>
        </authorList>
    </citation>
    <scope>NUCLEOTIDE SEQUENCE [LARGE SCALE GENOMIC DNA]</scope>
    <source>
        <strain evidence="1">JCA_2017</strain>
    </source>
</reference>
<accession>A0A371I2L2</accession>
<protein>
    <submittedName>
        <fullName evidence="1">Uncharacterized protein</fullName>
    </submittedName>
</protein>
<gene>
    <name evidence="1" type="ORF">CR513_06356</name>
</gene>
<evidence type="ECO:0000313" key="1">
    <source>
        <dbReference type="EMBL" id="RDY09282.1"/>
    </source>
</evidence>
<comment type="caution">
    <text evidence="1">The sequence shown here is derived from an EMBL/GenBank/DDBJ whole genome shotgun (WGS) entry which is preliminary data.</text>
</comment>
<name>A0A371I2L2_MUCPR</name>
<keyword evidence="2" id="KW-1185">Reference proteome</keyword>
<feature type="non-terminal residue" evidence="1">
    <location>
        <position position="1"/>
    </location>
</feature>
<dbReference type="Proteomes" id="UP000257109">
    <property type="component" value="Unassembled WGS sequence"/>
</dbReference>
<organism evidence="1 2">
    <name type="scientific">Mucuna pruriens</name>
    <name type="common">Velvet bean</name>
    <name type="synonym">Dolichos pruriens</name>
    <dbReference type="NCBI Taxonomy" id="157652"/>
    <lineage>
        <taxon>Eukaryota</taxon>
        <taxon>Viridiplantae</taxon>
        <taxon>Streptophyta</taxon>
        <taxon>Embryophyta</taxon>
        <taxon>Tracheophyta</taxon>
        <taxon>Spermatophyta</taxon>
        <taxon>Magnoliopsida</taxon>
        <taxon>eudicotyledons</taxon>
        <taxon>Gunneridae</taxon>
        <taxon>Pentapetalae</taxon>
        <taxon>rosids</taxon>
        <taxon>fabids</taxon>
        <taxon>Fabales</taxon>
        <taxon>Fabaceae</taxon>
        <taxon>Papilionoideae</taxon>
        <taxon>50 kb inversion clade</taxon>
        <taxon>NPAAA clade</taxon>
        <taxon>indigoferoid/millettioid clade</taxon>
        <taxon>Phaseoleae</taxon>
        <taxon>Mucuna</taxon>
    </lineage>
</organism>
<dbReference type="AlphaFoldDB" id="A0A371I2L2"/>